<sequence length="160" mass="17266">MRPRIRPAEPADLAILVALDKVCFGPSAWSSDSWAEEFARLDDDRVVLVADEGAVVGYVVLLVPVALEDPVDLLRIAVAPDERRTGIGGQLLTKALERCAGRTVLLEVAAGNESARALYRRFGFEEISRRRGYYAGGEDAVIMRWPGDVVAVDAVAGDVG</sequence>
<dbReference type="EMBL" id="SLWM01000008">
    <property type="protein sequence ID" value="TCO20935.1"/>
    <property type="molecule type" value="Genomic_DNA"/>
</dbReference>
<gene>
    <name evidence="2" type="ORF">EV644_108149</name>
</gene>
<accession>A0ABY2BI60</accession>
<dbReference type="CDD" id="cd04301">
    <property type="entry name" value="NAT_SF"/>
    <property type="match status" value="1"/>
</dbReference>
<organism evidence="2 3">
    <name type="scientific">Kribbella orskensis</name>
    <dbReference type="NCBI Taxonomy" id="2512216"/>
    <lineage>
        <taxon>Bacteria</taxon>
        <taxon>Bacillati</taxon>
        <taxon>Actinomycetota</taxon>
        <taxon>Actinomycetes</taxon>
        <taxon>Propionibacteriales</taxon>
        <taxon>Kribbellaceae</taxon>
        <taxon>Kribbella</taxon>
    </lineage>
</organism>
<evidence type="ECO:0000313" key="3">
    <source>
        <dbReference type="Proteomes" id="UP000295818"/>
    </source>
</evidence>
<dbReference type="PANTHER" id="PTHR43617">
    <property type="entry name" value="L-AMINO ACID N-ACETYLTRANSFERASE"/>
    <property type="match status" value="1"/>
</dbReference>
<dbReference type="Pfam" id="PF00583">
    <property type="entry name" value="Acetyltransf_1"/>
    <property type="match status" value="1"/>
</dbReference>
<dbReference type="RefSeq" id="WP_132190697.1">
    <property type="nucleotide sequence ID" value="NZ_SLWM01000008.1"/>
</dbReference>
<evidence type="ECO:0000313" key="2">
    <source>
        <dbReference type="EMBL" id="TCO20935.1"/>
    </source>
</evidence>
<dbReference type="InterPro" id="IPR000182">
    <property type="entry name" value="GNAT_dom"/>
</dbReference>
<reference evidence="2 3" key="1">
    <citation type="journal article" date="2015" name="Stand. Genomic Sci.">
        <title>Genomic Encyclopedia of Bacterial and Archaeal Type Strains, Phase III: the genomes of soil and plant-associated and newly described type strains.</title>
        <authorList>
            <person name="Whitman W.B."/>
            <person name="Woyke T."/>
            <person name="Klenk H.P."/>
            <person name="Zhou Y."/>
            <person name="Lilburn T.G."/>
            <person name="Beck B.J."/>
            <person name="De Vos P."/>
            <person name="Vandamme P."/>
            <person name="Eisen J.A."/>
            <person name="Garrity G."/>
            <person name="Hugenholtz P."/>
            <person name="Kyrpides N.C."/>
        </authorList>
    </citation>
    <scope>NUCLEOTIDE SEQUENCE [LARGE SCALE GENOMIC DNA]</scope>
    <source>
        <strain evidence="2 3">VKM Ac-2538</strain>
    </source>
</reference>
<dbReference type="SUPFAM" id="SSF55729">
    <property type="entry name" value="Acyl-CoA N-acyltransferases (Nat)"/>
    <property type="match status" value="1"/>
</dbReference>
<dbReference type="Proteomes" id="UP000295818">
    <property type="component" value="Unassembled WGS sequence"/>
</dbReference>
<dbReference type="InterPro" id="IPR050276">
    <property type="entry name" value="MshD_Acetyltransferase"/>
</dbReference>
<feature type="domain" description="N-acetyltransferase" evidence="1">
    <location>
        <begin position="3"/>
        <end position="148"/>
    </location>
</feature>
<comment type="caution">
    <text evidence="2">The sequence shown here is derived from an EMBL/GenBank/DDBJ whole genome shotgun (WGS) entry which is preliminary data.</text>
</comment>
<protein>
    <submittedName>
        <fullName evidence="2">Ribosomal-protein-alanine N-acetyltransferase</fullName>
    </submittedName>
</protein>
<proteinExistence type="predicted"/>
<name>A0ABY2BI60_9ACTN</name>
<dbReference type="Gene3D" id="3.40.630.30">
    <property type="match status" value="1"/>
</dbReference>
<dbReference type="PROSITE" id="PS51186">
    <property type="entry name" value="GNAT"/>
    <property type="match status" value="1"/>
</dbReference>
<keyword evidence="3" id="KW-1185">Reference proteome</keyword>
<dbReference type="InterPro" id="IPR016181">
    <property type="entry name" value="Acyl_CoA_acyltransferase"/>
</dbReference>
<dbReference type="PANTHER" id="PTHR43617:SF20">
    <property type="entry name" value="N-ALPHA-ACETYLTRANSFERASE RIMI"/>
    <property type="match status" value="1"/>
</dbReference>
<evidence type="ECO:0000259" key="1">
    <source>
        <dbReference type="PROSITE" id="PS51186"/>
    </source>
</evidence>